<comment type="caution">
    <text evidence="1">The sequence shown here is derived from an EMBL/GenBank/DDBJ whole genome shotgun (WGS) entry which is preliminary data.</text>
</comment>
<dbReference type="AlphaFoldDB" id="A0A921ZHJ7"/>
<dbReference type="Proteomes" id="UP000791440">
    <property type="component" value="Unassembled WGS sequence"/>
</dbReference>
<organism evidence="1 2">
    <name type="scientific">Manduca sexta</name>
    <name type="common">Tobacco hawkmoth</name>
    <name type="synonym">Tobacco hornworm</name>
    <dbReference type="NCBI Taxonomy" id="7130"/>
    <lineage>
        <taxon>Eukaryota</taxon>
        <taxon>Metazoa</taxon>
        <taxon>Ecdysozoa</taxon>
        <taxon>Arthropoda</taxon>
        <taxon>Hexapoda</taxon>
        <taxon>Insecta</taxon>
        <taxon>Pterygota</taxon>
        <taxon>Neoptera</taxon>
        <taxon>Endopterygota</taxon>
        <taxon>Lepidoptera</taxon>
        <taxon>Glossata</taxon>
        <taxon>Ditrysia</taxon>
        <taxon>Bombycoidea</taxon>
        <taxon>Sphingidae</taxon>
        <taxon>Sphinginae</taxon>
        <taxon>Sphingini</taxon>
        <taxon>Manduca</taxon>
    </lineage>
</organism>
<gene>
    <name evidence="1" type="ORF">O3G_MSEX010592</name>
</gene>
<evidence type="ECO:0000313" key="2">
    <source>
        <dbReference type="Proteomes" id="UP000791440"/>
    </source>
</evidence>
<name>A0A921ZHJ7_MANSE</name>
<keyword evidence="2" id="KW-1185">Reference proteome</keyword>
<protein>
    <submittedName>
        <fullName evidence="1">Uncharacterized protein</fullName>
    </submittedName>
</protein>
<dbReference type="EMBL" id="JH668564">
    <property type="protein sequence ID" value="KAG6457949.1"/>
    <property type="molecule type" value="Genomic_DNA"/>
</dbReference>
<reference evidence="1" key="1">
    <citation type="journal article" date="2016" name="Insect Biochem. Mol. Biol.">
        <title>Multifaceted biological insights from a draft genome sequence of the tobacco hornworm moth, Manduca sexta.</title>
        <authorList>
            <person name="Kanost M.R."/>
            <person name="Arrese E.L."/>
            <person name="Cao X."/>
            <person name="Chen Y.R."/>
            <person name="Chellapilla S."/>
            <person name="Goldsmith M.R."/>
            <person name="Grosse-Wilde E."/>
            <person name="Heckel D.G."/>
            <person name="Herndon N."/>
            <person name="Jiang H."/>
            <person name="Papanicolaou A."/>
            <person name="Qu J."/>
            <person name="Soulages J.L."/>
            <person name="Vogel H."/>
            <person name="Walters J."/>
            <person name="Waterhouse R.M."/>
            <person name="Ahn S.J."/>
            <person name="Almeida F.C."/>
            <person name="An C."/>
            <person name="Aqrawi P."/>
            <person name="Bretschneider A."/>
            <person name="Bryant W.B."/>
            <person name="Bucks S."/>
            <person name="Chao H."/>
            <person name="Chevignon G."/>
            <person name="Christen J.M."/>
            <person name="Clarke D.F."/>
            <person name="Dittmer N.T."/>
            <person name="Ferguson L.C.F."/>
            <person name="Garavelou S."/>
            <person name="Gordon K.H.J."/>
            <person name="Gunaratna R.T."/>
            <person name="Han Y."/>
            <person name="Hauser F."/>
            <person name="He Y."/>
            <person name="Heidel-Fischer H."/>
            <person name="Hirsh A."/>
            <person name="Hu Y."/>
            <person name="Jiang H."/>
            <person name="Kalra D."/>
            <person name="Klinner C."/>
            <person name="Konig C."/>
            <person name="Kovar C."/>
            <person name="Kroll A.R."/>
            <person name="Kuwar S.S."/>
            <person name="Lee S.L."/>
            <person name="Lehman R."/>
            <person name="Li K."/>
            <person name="Li Z."/>
            <person name="Liang H."/>
            <person name="Lovelace S."/>
            <person name="Lu Z."/>
            <person name="Mansfield J.H."/>
            <person name="McCulloch K.J."/>
            <person name="Mathew T."/>
            <person name="Morton B."/>
            <person name="Muzny D.M."/>
            <person name="Neunemann D."/>
            <person name="Ongeri F."/>
            <person name="Pauchet Y."/>
            <person name="Pu L.L."/>
            <person name="Pyrousis I."/>
            <person name="Rao X.J."/>
            <person name="Redding A."/>
            <person name="Roesel C."/>
            <person name="Sanchez-Gracia A."/>
            <person name="Schaack S."/>
            <person name="Shukla A."/>
            <person name="Tetreau G."/>
            <person name="Wang Y."/>
            <person name="Xiong G.H."/>
            <person name="Traut W."/>
            <person name="Walsh T.K."/>
            <person name="Worley K.C."/>
            <person name="Wu D."/>
            <person name="Wu W."/>
            <person name="Wu Y.Q."/>
            <person name="Zhang X."/>
            <person name="Zou Z."/>
            <person name="Zucker H."/>
            <person name="Briscoe A.D."/>
            <person name="Burmester T."/>
            <person name="Clem R.J."/>
            <person name="Feyereisen R."/>
            <person name="Grimmelikhuijzen C.J.P."/>
            <person name="Hamodrakas S.J."/>
            <person name="Hansson B.S."/>
            <person name="Huguet E."/>
            <person name="Jermiin L.S."/>
            <person name="Lan Q."/>
            <person name="Lehman H.K."/>
            <person name="Lorenzen M."/>
            <person name="Merzendorfer H."/>
            <person name="Michalopoulos I."/>
            <person name="Morton D.B."/>
            <person name="Muthukrishnan S."/>
            <person name="Oakeshott J.G."/>
            <person name="Palmer W."/>
            <person name="Park Y."/>
            <person name="Passarelli A.L."/>
            <person name="Rozas J."/>
            <person name="Schwartz L.M."/>
            <person name="Smith W."/>
            <person name="Southgate A."/>
            <person name="Vilcinskas A."/>
            <person name="Vogt R."/>
            <person name="Wang P."/>
            <person name="Werren J."/>
            <person name="Yu X.Q."/>
            <person name="Zhou J.J."/>
            <person name="Brown S.J."/>
            <person name="Scherer S.E."/>
            <person name="Richards S."/>
            <person name="Blissard G.W."/>
        </authorList>
    </citation>
    <scope>NUCLEOTIDE SEQUENCE</scope>
</reference>
<proteinExistence type="predicted"/>
<accession>A0A921ZHJ7</accession>
<evidence type="ECO:0000313" key="1">
    <source>
        <dbReference type="EMBL" id="KAG6457949.1"/>
    </source>
</evidence>
<reference evidence="1" key="2">
    <citation type="submission" date="2020-12" db="EMBL/GenBank/DDBJ databases">
        <authorList>
            <person name="Kanost M."/>
        </authorList>
    </citation>
    <scope>NUCLEOTIDE SEQUENCE</scope>
</reference>
<sequence>MLSVLLALLQAVLASMPWDGWSWAVPQAPIEYFFRRHQDMLVKSPDLQCQCPPSKECVVEYKINEDMPDFLKIQGVLNDDKLEELKKYIKDAQRSTTEAPKIGNIRSRRQNDDQECCCPPRSMLMPTFITNKKFDEVTDRLKKKLLSDK</sequence>